<dbReference type="InterPro" id="IPR000462">
    <property type="entry name" value="CDP-OH_P_trans"/>
</dbReference>
<accession>A0A317RCS2</accession>
<comment type="catalytic activity">
    <reaction evidence="1">
        <text>a CDP-1,2-diacyl-sn-glycerol + L-serine = a 1,2-diacyl-sn-glycero-3-phospho-L-serine + CMP + H(+)</text>
        <dbReference type="Rhea" id="RHEA:16913"/>
        <dbReference type="ChEBI" id="CHEBI:15378"/>
        <dbReference type="ChEBI" id="CHEBI:33384"/>
        <dbReference type="ChEBI" id="CHEBI:57262"/>
        <dbReference type="ChEBI" id="CHEBI:58332"/>
        <dbReference type="ChEBI" id="CHEBI:60377"/>
        <dbReference type="EC" id="2.7.8.8"/>
    </reaction>
</comment>
<evidence type="ECO:0000313" key="20">
    <source>
        <dbReference type="Proteomes" id="UP000246483"/>
    </source>
</evidence>
<evidence type="ECO:0000256" key="16">
    <source>
        <dbReference type="ARBA" id="ARBA00032361"/>
    </source>
</evidence>
<evidence type="ECO:0000256" key="7">
    <source>
        <dbReference type="ARBA" id="ARBA00022516"/>
    </source>
</evidence>
<keyword evidence="10" id="KW-0256">Endoplasmic reticulum</keyword>
<evidence type="ECO:0000256" key="14">
    <source>
        <dbReference type="ARBA" id="ARBA00023209"/>
    </source>
</evidence>
<evidence type="ECO:0000256" key="5">
    <source>
        <dbReference type="ARBA" id="ARBA00013174"/>
    </source>
</evidence>
<dbReference type="GO" id="GO:0046474">
    <property type="term" value="P:glycerophospholipid biosynthetic process"/>
    <property type="evidence" value="ECO:0007669"/>
    <property type="project" value="UniProtKB-ARBA"/>
</dbReference>
<dbReference type="EMBL" id="QGUB01000003">
    <property type="protein sequence ID" value="PWW46971.1"/>
    <property type="molecule type" value="Genomic_DNA"/>
</dbReference>
<dbReference type="PANTHER" id="PTHR14269:SF61">
    <property type="entry name" value="CDP-DIACYLGLYCEROL--SERINE O-PHOSPHATIDYLTRANSFERASE"/>
    <property type="match status" value="1"/>
</dbReference>
<dbReference type="GO" id="GO:0005737">
    <property type="term" value="C:cytoplasm"/>
    <property type="evidence" value="ECO:0007669"/>
    <property type="project" value="UniProtKB-ARBA"/>
</dbReference>
<dbReference type="InterPro" id="IPR004533">
    <property type="entry name" value="CDP-diaglyc--ser_O-PTrfase"/>
</dbReference>
<keyword evidence="15" id="KW-1208">Phospholipid metabolism</keyword>
<dbReference type="EC" id="2.7.8.8" evidence="5"/>
<dbReference type="InterPro" id="IPR050324">
    <property type="entry name" value="CDP-alcohol_PTase-I"/>
</dbReference>
<keyword evidence="14" id="KW-0594">Phospholipid biosynthesis</keyword>
<dbReference type="PROSITE" id="PS00379">
    <property type="entry name" value="CDP_ALCOHOL_P_TRANSF"/>
    <property type="match status" value="1"/>
</dbReference>
<dbReference type="NCBIfam" id="TIGR00473">
    <property type="entry name" value="pssA"/>
    <property type="match status" value="1"/>
</dbReference>
<dbReference type="GO" id="GO:0003882">
    <property type="term" value="F:CDP-diacylglycerol-serine O-phosphatidyltransferase activity"/>
    <property type="evidence" value="ECO:0007669"/>
    <property type="project" value="UniProtKB-EC"/>
</dbReference>
<evidence type="ECO:0000256" key="2">
    <source>
        <dbReference type="ARBA" id="ARBA00004477"/>
    </source>
</evidence>
<sequence>MPASTPTPKPKRFSMIREFQLADWFTLANAVSGVGALFAAMSFLETGEAWHVHLAAALVLAALVFDVLDGRVARWRRKSSELGRELDSLADVISFGVAPAVLAYACGMQGLYDRIVLAYFVACGVSRLARYNVTAEALSGGTGGKVSHFEGTPIPTSIVLVGLLSLAAARGALGDALWLGSVQIAGFTLHPLVLLFALSGSLMISRIRIPKL</sequence>
<evidence type="ECO:0000256" key="12">
    <source>
        <dbReference type="ARBA" id="ARBA00023098"/>
    </source>
</evidence>
<proteinExistence type="inferred from homology"/>
<comment type="similarity">
    <text evidence="4 17">Belongs to the CDP-alcohol phosphatidyltransferase class-I family.</text>
</comment>
<evidence type="ECO:0000256" key="17">
    <source>
        <dbReference type="RuleBase" id="RU003750"/>
    </source>
</evidence>
<reference evidence="19 20" key="1">
    <citation type="submission" date="2018-05" db="EMBL/GenBank/DDBJ databases">
        <title>Genomic Encyclopedia of Type Strains, Phase IV (KMG-IV): sequencing the most valuable type-strain genomes for metagenomic binning, comparative biology and taxonomic classification.</title>
        <authorList>
            <person name="Goeker M."/>
        </authorList>
    </citation>
    <scope>NUCLEOTIDE SEQUENCE [LARGE SCALE GENOMIC DNA]</scope>
    <source>
        <strain evidence="19 20">DSM 26006</strain>
    </source>
</reference>
<feature type="transmembrane region" description="Helical" evidence="18">
    <location>
        <begin position="184"/>
        <end position="204"/>
    </location>
</feature>
<feature type="transmembrane region" description="Helical" evidence="18">
    <location>
        <begin position="89"/>
        <end position="110"/>
    </location>
</feature>
<comment type="pathway">
    <text evidence="3">Lipid metabolism.</text>
</comment>
<evidence type="ECO:0000256" key="4">
    <source>
        <dbReference type="ARBA" id="ARBA00010441"/>
    </source>
</evidence>
<organism evidence="19 20">
    <name type="scientific">Melaminivora alkalimesophila</name>
    <dbReference type="NCBI Taxonomy" id="1165852"/>
    <lineage>
        <taxon>Bacteria</taxon>
        <taxon>Pseudomonadati</taxon>
        <taxon>Pseudomonadota</taxon>
        <taxon>Betaproteobacteria</taxon>
        <taxon>Burkholderiales</taxon>
        <taxon>Comamonadaceae</taxon>
        <taxon>Melaminivora</taxon>
    </lineage>
</organism>
<keyword evidence="13 18" id="KW-0472">Membrane</keyword>
<dbReference type="InterPro" id="IPR048254">
    <property type="entry name" value="CDP_ALCOHOL_P_TRANSF_CS"/>
</dbReference>
<name>A0A317RCS2_9BURK</name>
<dbReference type="Gene3D" id="1.20.120.1760">
    <property type="match status" value="1"/>
</dbReference>
<dbReference type="RefSeq" id="WP_040436334.1">
    <property type="nucleotide sequence ID" value="NZ_ALEE01000410.1"/>
</dbReference>
<dbReference type="PANTHER" id="PTHR14269">
    <property type="entry name" value="CDP-DIACYLGLYCEROL--GLYCEROL-3-PHOSPHATE 3-PHOSPHATIDYLTRANSFERASE-RELATED"/>
    <property type="match status" value="1"/>
</dbReference>
<evidence type="ECO:0000313" key="19">
    <source>
        <dbReference type="EMBL" id="PWW46971.1"/>
    </source>
</evidence>
<evidence type="ECO:0000256" key="18">
    <source>
        <dbReference type="SAM" id="Phobius"/>
    </source>
</evidence>
<protein>
    <recommendedName>
        <fullName evidence="6">CDP-diacylglycerol--serine O-phosphatidyltransferase</fullName>
        <ecNumber evidence="5">2.7.8.8</ecNumber>
    </recommendedName>
    <alternativeName>
        <fullName evidence="16">Phosphatidylserine synthase</fullName>
    </alternativeName>
</protein>
<dbReference type="InterPro" id="IPR043130">
    <property type="entry name" value="CDP-OH_PTrfase_TM_dom"/>
</dbReference>
<comment type="caution">
    <text evidence="19">The sequence shown here is derived from an EMBL/GenBank/DDBJ whole genome shotgun (WGS) entry which is preliminary data.</text>
</comment>
<evidence type="ECO:0000256" key="8">
    <source>
        <dbReference type="ARBA" id="ARBA00022679"/>
    </source>
</evidence>
<comment type="subcellular location">
    <subcellularLocation>
        <location evidence="2">Endoplasmic reticulum membrane</location>
        <topology evidence="2">Multi-pass membrane protein</topology>
    </subcellularLocation>
</comment>
<keyword evidence="11 18" id="KW-1133">Transmembrane helix</keyword>
<keyword evidence="7" id="KW-0444">Lipid biosynthesis</keyword>
<evidence type="ECO:0000256" key="9">
    <source>
        <dbReference type="ARBA" id="ARBA00022692"/>
    </source>
</evidence>
<dbReference type="GO" id="GO:0031090">
    <property type="term" value="C:organelle membrane"/>
    <property type="evidence" value="ECO:0007669"/>
    <property type="project" value="UniProtKB-ARBA"/>
</dbReference>
<dbReference type="Proteomes" id="UP000246483">
    <property type="component" value="Unassembled WGS sequence"/>
</dbReference>
<dbReference type="Pfam" id="PF01066">
    <property type="entry name" value="CDP-OH_P_transf"/>
    <property type="match status" value="1"/>
</dbReference>
<keyword evidence="9 18" id="KW-0812">Transmembrane</keyword>
<keyword evidence="12" id="KW-0443">Lipid metabolism</keyword>
<gene>
    <name evidence="19" type="ORF">DFR36_103246</name>
</gene>
<evidence type="ECO:0000256" key="6">
    <source>
        <dbReference type="ARBA" id="ARBA00017171"/>
    </source>
</evidence>
<keyword evidence="8 17" id="KW-0808">Transferase</keyword>
<dbReference type="AlphaFoldDB" id="A0A317RCS2"/>
<dbReference type="OrthoDB" id="9777147at2"/>
<evidence type="ECO:0000256" key="15">
    <source>
        <dbReference type="ARBA" id="ARBA00023264"/>
    </source>
</evidence>
<feature type="transmembrane region" description="Helical" evidence="18">
    <location>
        <begin position="50"/>
        <end position="68"/>
    </location>
</feature>
<keyword evidence="20" id="KW-1185">Reference proteome</keyword>
<evidence type="ECO:0000256" key="3">
    <source>
        <dbReference type="ARBA" id="ARBA00005189"/>
    </source>
</evidence>
<evidence type="ECO:0000256" key="1">
    <source>
        <dbReference type="ARBA" id="ARBA00000287"/>
    </source>
</evidence>
<dbReference type="FunFam" id="1.20.120.1760:FF:000022">
    <property type="entry name" value="CDP-diacylglycerol--serine O-phosphatidyltransferase"/>
    <property type="match status" value="1"/>
</dbReference>
<evidence type="ECO:0000256" key="11">
    <source>
        <dbReference type="ARBA" id="ARBA00022989"/>
    </source>
</evidence>
<feature type="transmembrane region" description="Helical" evidence="18">
    <location>
        <begin position="21"/>
        <end position="44"/>
    </location>
</feature>
<evidence type="ECO:0000256" key="13">
    <source>
        <dbReference type="ARBA" id="ARBA00023136"/>
    </source>
</evidence>
<evidence type="ECO:0000256" key="10">
    <source>
        <dbReference type="ARBA" id="ARBA00022824"/>
    </source>
</evidence>